<dbReference type="HAMAP" id="MF_01396">
    <property type="entry name" value="ATP_synth_c_bact"/>
    <property type="match status" value="1"/>
</dbReference>
<keyword evidence="3 13" id="KW-0813">Transport</keyword>
<evidence type="ECO:0000256" key="1">
    <source>
        <dbReference type="ARBA" id="ARBA00004141"/>
    </source>
</evidence>
<feature type="transmembrane region" description="Helical" evidence="13">
    <location>
        <begin position="62"/>
        <end position="87"/>
    </location>
</feature>
<keyword evidence="16" id="KW-1185">Reference proteome</keyword>
<dbReference type="GO" id="GO:0015986">
    <property type="term" value="P:proton motive force-driven ATP synthesis"/>
    <property type="evidence" value="ECO:0007669"/>
    <property type="project" value="InterPro"/>
</dbReference>
<dbReference type="PRINTS" id="PR00124">
    <property type="entry name" value="ATPASEC"/>
</dbReference>
<evidence type="ECO:0000256" key="4">
    <source>
        <dbReference type="ARBA" id="ARBA00022547"/>
    </source>
</evidence>
<evidence type="ECO:0000256" key="3">
    <source>
        <dbReference type="ARBA" id="ARBA00022448"/>
    </source>
</evidence>
<organism evidence="15 16">
    <name type="scientific">Geodia barretti</name>
    <name type="common">Barrett's horny sponge</name>
    <dbReference type="NCBI Taxonomy" id="519541"/>
    <lineage>
        <taxon>Eukaryota</taxon>
        <taxon>Metazoa</taxon>
        <taxon>Porifera</taxon>
        <taxon>Demospongiae</taxon>
        <taxon>Heteroscleromorpha</taxon>
        <taxon>Tetractinellida</taxon>
        <taxon>Astrophorina</taxon>
        <taxon>Geodiidae</taxon>
        <taxon>Geodia</taxon>
    </lineage>
</organism>
<evidence type="ECO:0000256" key="5">
    <source>
        <dbReference type="ARBA" id="ARBA00022692"/>
    </source>
</evidence>
<comment type="similarity">
    <text evidence="2 13">Belongs to the ATPase C chain family.</text>
</comment>
<evidence type="ECO:0000256" key="7">
    <source>
        <dbReference type="ARBA" id="ARBA00022989"/>
    </source>
</evidence>
<evidence type="ECO:0000256" key="12">
    <source>
        <dbReference type="ARBA" id="ARBA00033111"/>
    </source>
</evidence>
<dbReference type="InterPro" id="IPR002379">
    <property type="entry name" value="ATPase_proteolipid_c-like_dom"/>
</dbReference>
<feature type="transmembrane region" description="Helical" evidence="13">
    <location>
        <begin position="27"/>
        <end position="50"/>
    </location>
</feature>
<dbReference type="GO" id="GO:0015078">
    <property type="term" value="F:proton transmembrane transporter activity"/>
    <property type="evidence" value="ECO:0007669"/>
    <property type="project" value="InterPro"/>
</dbReference>
<keyword evidence="6 13" id="KW-0375">Hydrogen ion transport</keyword>
<dbReference type="PROSITE" id="PS00605">
    <property type="entry name" value="ATPASE_C"/>
    <property type="match status" value="1"/>
</dbReference>
<keyword evidence="4" id="KW-0138">CF(0)</keyword>
<evidence type="ECO:0000313" key="15">
    <source>
        <dbReference type="EMBL" id="CAI8028175.1"/>
    </source>
</evidence>
<keyword evidence="7 13" id="KW-1133">Transmembrane helix</keyword>
<dbReference type="InterPro" id="IPR035921">
    <property type="entry name" value="F/V-ATP_Csub_sf"/>
</dbReference>
<evidence type="ECO:0000313" key="16">
    <source>
        <dbReference type="Proteomes" id="UP001174909"/>
    </source>
</evidence>
<keyword evidence="5 13" id="KW-0812">Transmembrane</keyword>
<proteinExistence type="inferred from homology"/>
<comment type="subcellular location">
    <subcellularLocation>
        <location evidence="1">Membrane</location>
        <topology evidence="1">Multi-pass membrane protein</topology>
    </subcellularLocation>
</comment>
<sequence>MFTTLLAVGSQALTAEGAKFLAAGLAIALGVVGPGVGIGILGAGAMNAIGRNPDAAGAITTNMILAIAFAEALGIYSLIVAVILLFVV</sequence>
<dbReference type="GO" id="GO:0045259">
    <property type="term" value="C:proton-transporting ATP synthase complex"/>
    <property type="evidence" value="ECO:0007669"/>
    <property type="project" value="UniProtKB-KW"/>
</dbReference>
<dbReference type="EMBL" id="CASHTH010002320">
    <property type="protein sequence ID" value="CAI8028175.1"/>
    <property type="molecule type" value="Genomic_DNA"/>
</dbReference>
<name>A0AA35SDN6_GEOBA</name>
<dbReference type="InterPro" id="IPR000454">
    <property type="entry name" value="ATP_synth_F0_csu"/>
</dbReference>
<protein>
    <recommendedName>
        <fullName evidence="12">ATPase protein 9</fullName>
    </recommendedName>
    <alternativeName>
        <fullName evidence="11">ATPase subunit c</fullName>
    </alternativeName>
</protein>
<keyword evidence="10 13" id="KW-0472">Membrane</keyword>
<evidence type="ECO:0000256" key="9">
    <source>
        <dbReference type="ARBA" id="ARBA00023121"/>
    </source>
</evidence>
<keyword evidence="9 13" id="KW-0446">Lipid-binding</keyword>
<dbReference type="SUPFAM" id="SSF81333">
    <property type="entry name" value="F1F0 ATP synthase subunit C"/>
    <property type="match status" value="1"/>
</dbReference>
<evidence type="ECO:0000256" key="8">
    <source>
        <dbReference type="ARBA" id="ARBA00023065"/>
    </source>
</evidence>
<evidence type="ECO:0000259" key="14">
    <source>
        <dbReference type="Pfam" id="PF00137"/>
    </source>
</evidence>
<dbReference type="InterPro" id="IPR020537">
    <property type="entry name" value="ATP_synth_F0_csu_DDCD_BS"/>
</dbReference>
<reference evidence="15" key="1">
    <citation type="submission" date="2023-03" db="EMBL/GenBank/DDBJ databases">
        <authorList>
            <person name="Steffen K."/>
            <person name="Cardenas P."/>
        </authorList>
    </citation>
    <scope>NUCLEOTIDE SEQUENCE</scope>
</reference>
<dbReference type="AlphaFoldDB" id="A0AA35SDN6"/>
<dbReference type="CDD" id="cd18121">
    <property type="entry name" value="ATP-synt_Fo_c"/>
    <property type="match status" value="1"/>
</dbReference>
<evidence type="ECO:0000256" key="2">
    <source>
        <dbReference type="ARBA" id="ARBA00006704"/>
    </source>
</evidence>
<dbReference type="GO" id="GO:0033177">
    <property type="term" value="C:proton-transporting two-sector ATPase complex, proton-transporting domain"/>
    <property type="evidence" value="ECO:0007669"/>
    <property type="project" value="InterPro"/>
</dbReference>
<dbReference type="Pfam" id="PF00137">
    <property type="entry name" value="ATP-synt_C"/>
    <property type="match status" value="1"/>
</dbReference>
<dbReference type="GO" id="GO:0008289">
    <property type="term" value="F:lipid binding"/>
    <property type="evidence" value="ECO:0007669"/>
    <property type="project" value="UniProtKB-KW"/>
</dbReference>
<accession>A0AA35SDN6</accession>
<evidence type="ECO:0000256" key="10">
    <source>
        <dbReference type="ARBA" id="ARBA00023136"/>
    </source>
</evidence>
<keyword evidence="8 13" id="KW-0406">Ion transport</keyword>
<comment type="caution">
    <text evidence="15">The sequence shown here is derived from an EMBL/GenBank/DDBJ whole genome shotgun (WGS) entry which is preliminary data.</text>
</comment>
<evidence type="ECO:0000256" key="6">
    <source>
        <dbReference type="ARBA" id="ARBA00022781"/>
    </source>
</evidence>
<gene>
    <name evidence="15" type="ORF">GBAR_LOCUS16069</name>
</gene>
<evidence type="ECO:0000256" key="13">
    <source>
        <dbReference type="RuleBase" id="RU004221"/>
    </source>
</evidence>
<dbReference type="Proteomes" id="UP001174909">
    <property type="component" value="Unassembled WGS sequence"/>
</dbReference>
<dbReference type="InterPro" id="IPR038662">
    <property type="entry name" value="ATP_synth_F0_csu_sf"/>
</dbReference>
<dbReference type="Gene3D" id="1.20.20.10">
    <property type="entry name" value="F1F0 ATP synthase subunit C"/>
    <property type="match status" value="1"/>
</dbReference>
<feature type="domain" description="V-ATPase proteolipid subunit C-like" evidence="14">
    <location>
        <begin position="21"/>
        <end position="84"/>
    </location>
</feature>
<evidence type="ECO:0000256" key="11">
    <source>
        <dbReference type="ARBA" id="ARBA00029852"/>
    </source>
</evidence>